<accession>A0A1G4NYP4</accession>
<evidence type="ECO:0000256" key="2">
    <source>
        <dbReference type="ARBA" id="ARBA00022694"/>
    </source>
</evidence>
<dbReference type="InterPro" id="IPR014729">
    <property type="entry name" value="Rossmann-like_a/b/a_fold"/>
</dbReference>
<dbReference type="GO" id="GO:0006400">
    <property type="term" value="P:tRNA modification"/>
    <property type="evidence" value="ECO:0007669"/>
    <property type="project" value="UniProtKB-UniRule"/>
</dbReference>
<proteinExistence type="inferred from homology"/>
<dbReference type="Gene3D" id="1.20.59.20">
    <property type="match status" value="1"/>
</dbReference>
<comment type="function">
    <text evidence="6">Ligates lysine onto the cytidine present at position 34 of the AUA codon-specific tRNA(Ile) that contains the anticodon CAU, in an ATP-dependent manner. Cytidine is converted to lysidine, thus changing the amino acid specificity of the tRNA from methionine to isoleucine.</text>
</comment>
<evidence type="ECO:0000313" key="8">
    <source>
        <dbReference type="EMBL" id="SCW23744.1"/>
    </source>
</evidence>
<dbReference type="EMBL" id="LT622875">
    <property type="protein sequence ID" value="SCW23744.1"/>
    <property type="molecule type" value="Genomic_DNA"/>
</dbReference>
<dbReference type="PANTHER" id="PTHR43033">
    <property type="entry name" value="TRNA(ILE)-LYSIDINE SYNTHASE-RELATED"/>
    <property type="match status" value="1"/>
</dbReference>
<sequence length="320" mass="38570">MYTFLHRRFTQNLRLFHLPQPNTSILLALSSGKDSLCMLQLFLDLYKNYNHILSLGIIYIDHQTRHDSIGNTEHLVNVLRGLHINSYIYQVSPKNYSENELRKLRYQLFIKTAETYSYKIIATAHTSSDRMETMLYNIMNGNHIDSLNSLGWIRYVNNKIHIIRPLLNFNKHETNWLCKYYSLPVWFDYTNLYLNYSRSRIRYEIIPYIKQYYSVNAEKQISKFLDFSSHDIEYIRQNTVKMYTMLIHPKYVALNYRRLLNQHTTIQIRVLQLFFIHNTNMRLSYEHVETVLQQLRSNKQIHAPLTFSKLYNNQSWIYLV</sequence>
<keyword evidence="4" id="KW-0067">ATP-binding</keyword>
<evidence type="ECO:0000256" key="1">
    <source>
        <dbReference type="ARBA" id="ARBA00022598"/>
    </source>
</evidence>
<geneLocation type="chloroplast" evidence="8"/>
<evidence type="ECO:0000256" key="3">
    <source>
        <dbReference type="ARBA" id="ARBA00022741"/>
    </source>
</evidence>
<keyword evidence="8" id="KW-0934">Plastid</keyword>
<evidence type="ECO:0000256" key="5">
    <source>
        <dbReference type="ARBA" id="ARBA00048539"/>
    </source>
</evidence>
<dbReference type="SUPFAM" id="SSF52402">
    <property type="entry name" value="Adenine nucleotide alpha hydrolases-like"/>
    <property type="match status" value="1"/>
</dbReference>
<keyword evidence="2 6" id="KW-0819">tRNA processing</keyword>
<keyword evidence="1 6" id="KW-0436">Ligase</keyword>
<dbReference type="GO" id="GO:0009507">
    <property type="term" value="C:chloroplast"/>
    <property type="evidence" value="ECO:0007669"/>
    <property type="project" value="UniProtKB-SubCell"/>
</dbReference>
<dbReference type="NCBIfam" id="TIGR02432">
    <property type="entry name" value="lysidine_TilS_N"/>
    <property type="match status" value="1"/>
</dbReference>
<feature type="domain" description="tRNA(Ile)-lysidine/2-thiocytidine synthase N-terminal" evidence="7">
    <location>
        <begin position="25"/>
        <end position="203"/>
    </location>
</feature>
<organism evidence="8">
    <name type="scientific">Yamadaella caenomyce</name>
    <dbReference type="NCBI Taxonomy" id="259029"/>
    <lineage>
        <taxon>Eukaryota</taxon>
        <taxon>Rhodophyta</taxon>
        <taxon>Florideophyceae</taxon>
        <taxon>Nemaliophycidae</taxon>
        <taxon>Nemaliales</taxon>
        <taxon>Liagoraceae</taxon>
        <taxon>Yamadaella</taxon>
    </lineage>
</organism>
<comment type="similarity">
    <text evidence="6">Belongs to the tRNA(Ile)-lysidine synthase family.</text>
</comment>
<dbReference type="Pfam" id="PF01171">
    <property type="entry name" value="ATP_bind_3"/>
    <property type="match status" value="1"/>
</dbReference>
<comment type="catalytic activity">
    <reaction evidence="5 6">
        <text>cytidine(34) in tRNA(Ile2) + L-lysine + ATP = lysidine(34) in tRNA(Ile2) + AMP + diphosphate + H(+)</text>
        <dbReference type="Rhea" id="RHEA:43744"/>
        <dbReference type="Rhea" id="RHEA-COMP:10625"/>
        <dbReference type="Rhea" id="RHEA-COMP:10670"/>
        <dbReference type="ChEBI" id="CHEBI:15378"/>
        <dbReference type="ChEBI" id="CHEBI:30616"/>
        <dbReference type="ChEBI" id="CHEBI:32551"/>
        <dbReference type="ChEBI" id="CHEBI:33019"/>
        <dbReference type="ChEBI" id="CHEBI:82748"/>
        <dbReference type="ChEBI" id="CHEBI:83665"/>
        <dbReference type="ChEBI" id="CHEBI:456215"/>
        <dbReference type="EC" id="6.3.4.19"/>
    </reaction>
</comment>
<name>A0A1G4NYP4_9FLOR</name>
<dbReference type="AlphaFoldDB" id="A0A1G4NYP4"/>
<evidence type="ECO:0000259" key="7">
    <source>
        <dbReference type="Pfam" id="PF01171"/>
    </source>
</evidence>
<dbReference type="Gene3D" id="3.40.50.620">
    <property type="entry name" value="HUPs"/>
    <property type="match status" value="1"/>
</dbReference>
<dbReference type="CDD" id="cd01992">
    <property type="entry name" value="TilS_N"/>
    <property type="match status" value="1"/>
</dbReference>
<dbReference type="InterPro" id="IPR012795">
    <property type="entry name" value="tRNA_Ile_lys_synt_N"/>
</dbReference>
<comment type="subcellular location">
    <subcellularLocation>
        <location evidence="6">Plastid</location>
        <location evidence="6">Chloroplast</location>
    </subcellularLocation>
</comment>
<keyword evidence="8" id="KW-0150">Chloroplast</keyword>
<dbReference type="InterPro" id="IPR012094">
    <property type="entry name" value="tRNA_Ile_lys_synt"/>
</dbReference>
<reference evidence="8" key="2">
    <citation type="submission" date="2016-10" db="EMBL/GenBank/DDBJ databases">
        <authorList>
            <person name="de Groot N.N."/>
        </authorList>
    </citation>
    <scope>NUCLEOTIDE SEQUENCE</scope>
    <source>
        <strain evidence="8">J.0255</strain>
    </source>
</reference>
<reference evidence="8" key="1">
    <citation type="submission" date="2016-10" db="EMBL/GenBank/DDBJ databases">
        <title>Chloroplast genomes as a tool to resolve red algal phylogenies: a case study in the Nemaliales.</title>
        <authorList>
            <person name="Costa J.F."/>
            <person name="Lin S.M."/>
            <person name="Macaya E.C."/>
            <person name="Fernandez-Garcia C."/>
            <person name="Verbruggen H."/>
        </authorList>
    </citation>
    <scope>NUCLEOTIDE SEQUENCE</scope>
    <source>
        <strain evidence="8">J.0255</strain>
    </source>
</reference>
<dbReference type="InterPro" id="IPR011063">
    <property type="entry name" value="TilS/TtcA_N"/>
</dbReference>
<dbReference type="GO" id="GO:0032267">
    <property type="term" value="F:tRNA(Ile)-lysidine synthase activity"/>
    <property type="evidence" value="ECO:0007669"/>
    <property type="project" value="UniProtKB-EC"/>
</dbReference>
<comment type="caution">
    <text evidence="6">Lacks conserved residue(s) required for the propagation of feature annotation.</text>
</comment>
<dbReference type="GeneID" id="29997992"/>
<protein>
    <recommendedName>
        <fullName evidence="6">tRNA(Ile)-lysidine synthase, chloroplastic</fullName>
        <ecNumber evidence="6">6.3.4.19</ecNumber>
    </recommendedName>
    <alternativeName>
        <fullName evidence="6">tRNA(Ile)-2-lysyl-cytidine synthase</fullName>
    </alternativeName>
    <alternativeName>
        <fullName evidence="6">tRNA(Ile)-lysidine synthetase</fullName>
    </alternativeName>
</protein>
<dbReference type="EC" id="6.3.4.19" evidence="6"/>
<dbReference type="PANTHER" id="PTHR43033:SF1">
    <property type="entry name" value="TRNA(ILE)-LYSIDINE SYNTHASE-RELATED"/>
    <property type="match status" value="1"/>
</dbReference>
<evidence type="ECO:0000256" key="4">
    <source>
        <dbReference type="ARBA" id="ARBA00022840"/>
    </source>
</evidence>
<dbReference type="SUPFAM" id="SSF82829">
    <property type="entry name" value="MesJ substrate recognition domain-like"/>
    <property type="match status" value="1"/>
</dbReference>
<gene>
    <name evidence="6 8" type="primary">tilS</name>
    <name evidence="8" type="ORF">J0255_55</name>
</gene>
<dbReference type="RefSeq" id="YP_009315289.1">
    <property type="nucleotide sequence ID" value="NC_031666.1"/>
</dbReference>
<evidence type="ECO:0000256" key="6">
    <source>
        <dbReference type="HAMAP-Rule" id="MF_01161"/>
    </source>
</evidence>
<keyword evidence="3" id="KW-0547">Nucleotide-binding</keyword>
<dbReference type="HAMAP" id="MF_01161">
    <property type="entry name" value="tRNA_Ile_lys_synt"/>
    <property type="match status" value="1"/>
</dbReference>
<dbReference type="GO" id="GO:0005524">
    <property type="term" value="F:ATP binding"/>
    <property type="evidence" value="ECO:0007669"/>
    <property type="project" value="UniProtKB-KW"/>
</dbReference>